<sequence>MRFTAQIVSLCHVVGFLSLAIASPNGVIRSPPSLVERDLATVTEVLSDVGSGIDKLNSAVKSLSGDPDPVVNAAESLVSVINDGKSKVDKSDDLSLSDALALQDPVQDLTKKAETLTDNLKAKKSGIQEAGLCSTTRSQISDINEASQKLIDSVVSKVPEAAQSIAKDLASGLTDVLNEAQDAFSESNCVDKKGSSTSKEVGASTTTKLPTETTDAGNPPSTTETTPASTPESAGHSTGSTATPVGTDTNKPYPPVIPTTAAGTATVTPTPPVVTAGGAVIAPAGALILGMAVVLI</sequence>
<evidence type="ECO:0000256" key="2">
    <source>
        <dbReference type="SAM" id="Phobius"/>
    </source>
</evidence>
<proteinExistence type="predicted"/>
<dbReference type="PANTHER" id="PTHR38123:SF6">
    <property type="entry name" value="CELL WALL SERINE-THREONINE-RICH GALACTOMANNOPROTEIN MP1 (AFU_ORTHOLOGUE AFUA_4G03240)"/>
    <property type="match status" value="1"/>
</dbReference>
<feature type="region of interest" description="Disordered" evidence="1">
    <location>
        <begin position="185"/>
        <end position="252"/>
    </location>
</feature>
<dbReference type="Pfam" id="PF12296">
    <property type="entry name" value="HsbA"/>
    <property type="match status" value="1"/>
</dbReference>
<name>A0A8H4P712_9HYPO</name>
<feature type="compositionally biased region" description="Low complexity" evidence="1">
    <location>
        <begin position="219"/>
        <end position="234"/>
    </location>
</feature>
<evidence type="ECO:0000256" key="1">
    <source>
        <dbReference type="SAM" id="MobiDB-lite"/>
    </source>
</evidence>
<protein>
    <submittedName>
        <fullName evidence="4">Cell wall</fullName>
    </submittedName>
</protein>
<gene>
    <name evidence="4" type="ORF">FALBO_13515</name>
</gene>
<keyword evidence="2" id="KW-0812">Transmembrane</keyword>
<feature type="signal peptide" evidence="3">
    <location>
        <begin position="1"/>
        <end position="22"/>
    </location>
</feature>
<dbReference type="Proteomes" id="UP000554235">
    <property type="component" value="Unassembled WGS sequence"/>
</dbReference>
<feature type="chain" id="PRO_5034392914" evidence="3">
    <location>
        <begin position="23"/>
        <end position="296"/>
    </location>
</feature>
<evidence type="ECO:0000313" key="5">
    <source>
        <dbReference type="Proteomes" id="UP000554235"/>
    </source>
</evidence>
<dbReference type="InterPro" id="IPR021054">
    <property type="entry name" value="Cell_wall_mannoprotein_1"/>
</dbReference>
<dbReference type="PANTHER" id="PTHR38123">
    <property type="entry name" value="CELL WALL SERINE-THREONINE-RICH GALACTOMANNOPROTEIN MP1 (AFU_ORTHOLOGUE AFUA_4G03240)"/>
    <property type="match status" value="1"/>
</dbReference>
<keyword evidence="5" id="KW-1185">Reference proteome</keyword>
<dbReference type="AlphaFoldDB" id="A0A8H4P712"/>
<evidence type="ECO:0000313" key="4">
    <source>
        <dbReference type="EMBL" id="KAF4459723.1"/>
    </source>
</evidence>
<feature type="compositionally biased region" description="Polar residues" evidence="1">
    <location>
        <begin position="195"/>
        <end position="216"/>
    </location>
</feature>
<comment type="caution">
    <text evidence="4">The sequence shown here is derived from an EMBL/GenBank/DDBJ whole genome shotgun (WGS) entry which is preliminary data.</text>
</comment>
<keyword evidence="2" id="KW-1133">Transmembrane helix</keyword>
<dbReference type="EMBL" id="JAADYS010002108">
    <property type="protein sequence ID" value="KAF4459723.1"/>
    <property type="molecule type" value="Genomic_DNA"/>
</dbReference>
<dbReference type="OrthoDB" id="2422134at2759"/>
<dbReference type="Gene3D" id="1.20.1280.140">
    <property type="match status" value="1"/>
</dbReference>
<accession>A0A8H4P712</accession>
<feature type="transmembrane region" description="Helical" evidence="2">
    <location>
        <begin position="273"/>
        <end position="295"/>
    </location>
</feature>
<reference evidence="4 5" key="1">
    <citation type="submission" date="2020-01" db="EMBL/GenBank/DDBJ databases">
        <title>Identification and distribution of gene clusters putatively required for synthesis of sphingolipid metabolism inhibitors in phylogenetically diverse species of the filamentous fungus Fusarium.</title>
        <authorList>
            <person name="Kim H.-S."/>
            <person name="Busman M."/>
            <person name="Brown D.W."/>
            <person name="Divon H."/>
            <person name="Uhlig S."/>
            <person name="Proctor R.H."/>
        </authorList>
    </citation>
    <scope>NUCLEOTIDE SEQUENCE [LARGE SCALE GENOMIC DNA]</scope>
    <source>
        <strain evidence="4 5">NRRL 20459</strain>
    </source>
</reference>
<keyword evidence="2" id="KW-0472">Membrane</keyword>
<dbReference type="GO" id="GO:0005576">
    <property type="term" value="C:extracellular region"/>
    <property type="evidence" value="ECO:0007669"/>
    <property type="project" value="TreeGrafter"/>
</dbReference>
<feature type="compositionally biased region" description="Polar residues" evidence="1">
    <location>
        <begin position="235"/>
        <end position="250"/>
    </location>
</feature>
<keyword evidence="3" id="KW-0732">Signal</keyword>
<organism evidence="4 5">
    <name type="scientific">Fusarium albosuccineum</name>
    <dbReference type="NCBI Taxonomy" id="1237068"/>
    <lineage>
        <taxon>Eukaryota</taxon>
        <taxon>Fungi</taxon>
        <taxon>Dikarya</taxon>
        <taxon>Ascomycota</taxon>
        <taxon>Pezizomycotina</taxon>
        <taxon>Sordariomycetes</taxon>
        <taxon>Hypocreomycetidae</taxon>
        <taxon>Hypocreales</taxon>
        <taxon>Nectriaceae</taxon>
        <taxon>Fusarium</taxon>
        <taxon>Fusarium decemcellulare species complex</taxon>
    </lineage>
</organism>
<evidence type="ECO:0000256" key="3">
    <source>
        <dbReference type="SAM" id="SignalP"/>
    </source>
</evidence>